<gene>
    <name evidence="1" type="ORF">PPDBI_00060</name>
</gene>
<accession>A0A6H0X5V8</accession>
<evidence type="ECO:0000313" key="1">
    <source>
        <dbReference type="EMBL" id="QIW89419.1"/>
    </source>
</evidence>
<reference evidence="1" key="1">
    <citation type="submission" date="2020-03" db="EMBL/GenBank/DDBJ databases">
        <authorList>
            <person name="Shneider M.M."/>
            <person name="Evseev P.V."/>
            <person name="Korzhenkov A.A."/>
            <person name="Toschakov S.V."/>
            <person name="Vo T."/>
            <person name="Ignatov A.N."/>
            <person name="Miroshnikov K.A."/>
        </authorList>
    </citation>
    <scope>NUCLEOTIDE SEQUENCE [LARGE SCALE GENOMIC DNA]</scope>
</reference>
<organism evidence="1">
    <name type="scientific">Xanthomonas phage PPDBI</name>
    <dbReference type="NCBI Taxonomy" id="2723911"/>
    <lineage>
        <taxon>Viruses</taxon>
        <taxon>Duplodnaviria</taxon>
        <taxon>Heunggongvirae</taxon>
        <taxon>Uroviricota</taxon>
        <taxon>Caudoviricetes</taxon>
    </lineage>
</organism>
<name>A0A6H0X5V8_9CAUD</name>
<dbReference type="EMBL" id="MT210154">
    <property type="protein sequence ID" value="QIW89419.1"/>
    <property type="molecule type" value="Genomic_DNA"/>
</dbReference>
<sequence length="103" mass="10935">MKPKIYAFSNVVGGGDGPAYAMAEDGTVLGSHWCSNESYVLADLGVTEGARPDRHKTYAEHYPDGYEMEFVASRDVPSHAGLQAAFALNQEKAKADAAAQQGA</sequence>
<proteinExistence type="predicted"/>
<protein>
    <submittedName>
        <fullName evidence="1">Uncharacterized protein</fullName>
    </submittedName>
</protein>